<sequence>MTRKRYIKLVMSLLYGKNQAVEQAWYINSLMKTDKRVTYQGAWNVLDEYDDHYYKVMINKKNREKL</sequence>
<dbReference type="EMBL" id="BK015776">
    <property type="protein sequence ID" value="DAE24563.1"/>
    <property type="molecule type" value="Genomic_DNA"/>
</dbReference>
<reference evidence="1" key="1">
    <citation type="journal article" date="2021" name="Proc. Natl. Acad. Sci. U.S.A.">
        <title>A Catalog of Tens of Thousands of Viruses from Human Metagenomes Reveals Hidden Associations with Chronic Diseases.</title>
        <authorList>
            <person name="Tisza M.J."/>
            <person name="Buck C.B."/>
        </authorList>
    </citation>
    <scope>NUCLEOTIDE SEQUENCE</scope>
    <source>
        <strain evidence="1">CtyvQ1</strain>
    </source>
</reference>
<evidence type="ECO:0000313" key="1">
    <source>
        <dbReference type="EMBL" id="DAE24563.1"/>
    </source>
</evidence>
<protein>
    <submittedName>
        <fullName evidence="1">Uncharacterized protein</fullName>
    </submittedName>
</protein>
<accession>A0A8S5R0E1</accession>
<name>A0A8S5R0E1_9CAUD</name>
<organism evidence="1">
    <name type="scientific">Siphoviridae sp. ctyvQ1</name>
    <dbReference type="NCBI Taxonomy" id="2826525"/>
    <lineage>
        <taxon>Viruses</taxon>
        <taxon>Duplodnaviria</taxon>
        <taxon>Heunggongvirae</taxon>
        <taxon>Uroviricota</taxon>
        <taxon>Caudoviricetes</taxon>
    </lineage>
</organism>
<proteinExistence type="predicted"/>